<feature type="compositionally biased region" description="Basic and acidic residues" evidence="8">
    <location>
        <begin position="181"/>
        <end position="198"/>
    </location>
</feature>
<evidence type="ECO:0000313" key="10">
    <source>
        <dbReference type="EMBL" id="EJK55592.1"/>
    </source>
</evidence>
<feature type="transmembrane region" description="Helical" evidence="9">
    <location>
        <begin position="395"/>
        <end position="418"/>
    </location>
</feature>
<evidence type="ECO:0000256" key="3">
    <source>
        <dbReference type="ARBA" id="ARBA00022475"/>
    </source>
</evidence>
<keyword evidence="6 9" id="KW-1133">Transmembrane helix</keyword>
<keyword evidence="5 9" id="KW-0812">Transmembrane</keyword>
<dbReference type="PANTHER" id="PTHR32195:SF26">
    <property type="entry name" value="TRYPTOPHAN OR TYROSINE TRANSPORTER PROTEIN"/>
    <property type="match status" value="1"/>
</dbReference>
<keyword evidence="11" id="KW-1185">Reference proteome</keyword>
<evidence type="ECO:0000313" key="11">
    <source>
        <dbReference type="Proteomes" id="UP000266841"/>
    </source>
</evidence>
<comment type="caution">
    <text evidence="10">The sequence shown here is derived from an EMBL/GenBank/DDBJ whole genome shotgun (WGS) entry which is preliminary data.</text>
</comment>
<organism evidence="10 11">
    <name type="scientific">Thalassiosira oceanica</name>
    <name type="common">Marine diatom</name>
    <dbReference type="NCBI Taxonomy" id="159749"/>
    <lineage>
        <taxon>Eukaryota</taxon>
        <taxon>Sar</taxon>
        <taxon>Stramenopiles</taxon>
        <taxon>Ochrophyta</taxon>
        <taxon>Bacillariophyta</taxon>
        <taxon>Coscinodiscophyceae</taxon>
        <taxon>Thalassiosirophycidae</taxon>
        <taxon>Thalassiosirales</taxon>
        <taxon>Thalassiosiraceae</taxon>
        <taxon>Thalassiosira</taxon>
    </lineage>
</organism>
<evidence type="ECO:0000256" key="9">
    <source>
        <dbReference type="SAM" id="Phobius"/>
    </source>
</evidence>
<dbReference type="Pfam" id="PF03222">
    <property type="entry name" value="Trp_Tyr_perm"/>
    <property type="match status" value="1"/>
</dbReference>
<dbReference type="EMBL" id="AGNL01033719">
    <property type="protein sequence ID" value="EJK55592.1"/>
    <property type="molecule type" value="Genomic_DNA"/>
</dbReference>
<keyword evidence="2" id="KW-0813">Transport</keyword>
<keyword evidence="3" id="KW-1003">Cell membrane</keyword>
<evidence type="ECO:0000256" key="6">
    <source>
        <dbReference type="ARBA" id="ARBA00022989"/>
    </source>
</evidence>
<evidence type="ECO:0000256" key="8">
    <source>
        <dbReference type="SAM" id="MobiDB-lite"/>
    </source>
</evidence>
<dbReference type="PANTHER" id="PTHR32195">
    <property type="entry name" value="OS07G0662800 PROTEIN"/>
    <property type="match status" value="1"/>
</dbReference>
<feature type="transmembrane region" description="Helical" evidence="9">
    <location>
        <begin position="485"/>
        <end position="504"/>
    </location>
</feature>
<name>K0SA08_THAOC</name>
<evidence type="ECO:0000256" key="7">
    <source>
        <dbReference type="ARBA" id="ARBA00023136"/>
    </source>
</evidence>
<feature type="compositionally biased region" description="Polar residues" evidence="8">
    <location>
        <begin position="93"/>
        <end position="102"/>
    </location>
</feature>
<dbReference type="eggNOG" id="ENOG502QSPD">
    <property type="taxonomic scope" value="Eukaryota"/>
</dbReference>
<dbReference type="InterPro" id="IPR018227">
    <property type="entry name" value="Amino_acid_transport_2"/>
</dbReference>
<comment type="subcellular location">
    <subcellularLocation>
        <location evidence="1">Cell inner membrane</location>
        <topology evidence="1">Multi-pass membrane protein</topology>
    </subcellularLocation>
</comment>
<dbReference type="AlphaFoldDB" id="K0SA08"/>
<feature type="transmembrane region" description="Helical" evidence="9">
    <location>
        <begin position="634"/>
        <end position="652"/>
    </location>
</feature>
<sequence length="764" mass="81066">MPAPSPSSPDGRAQPNERIREWFAHSRLINSTGARSRIRSSSLLRAKLHEVRACHPARWMPFQFVFPYLCTCVWLVDPDWAWSAWPVSRRTDPTLSYSTSVSPAEADRRPAADTGTLPRTRLGSSRPAEEEGGASCSARRSFKSDDSPPASRLMGLPSDLSATRPPAADPERTAGGTPPRRPSDRRGSRPGRDHRGGASDRPSSRPAQVLAAPPVPPSSGSSNISSSCGRVSPQFCLQCNGYLLSIMLPPISHSRLGGVEDASARDHCLVPERKGVERVVLGGSASPVHRAGMTFGEGGYIRKKRRAIWRPGWTHFDVSGYGGQLPARSSAEPPNLYASGARTTQLSLKNGGDEARCREAEGSVFGSSLLFAGTAVGAGMIALPSETYETGFIPSIVGLSLCCAFTYCTSIFALEACWLASKQQSLDSTSPGFLVISKLALGGVGEAVTALLFWLLLTAIVSAYISEGGIIVTQMATNLDLDSGVASLLFASCFAVLAIFETSYSDFFNRFFVLGLAGSFLALVGVGLPEVGLSNLTMNQNWSSVYPSVISIGILSFGAQNVVPSILGYLGNDPVKSKRAIIGGCLIPLCLYCLWEGVILGMVDSSTATVVSGMNVDDVLRQAGGSVVGDLLELFSLSAIGSSMTGASLSLVDFVEDALRELQQNDKGTRFRLRTVAIILALLPPCAIALGFKDVFLVALEEAGLLGGVSLYGIIPALCILSLRRTFKEEMPGRIGGGNTSLVAIVAVSTLLISPEVVMLLRKL</sequence>
<evidence type="ECO:0000256" key="4">
    <source>
        <dbReference type="ARBA" id="ARBA00022519"/>
    </source>
</evidence>
<dbReference type="GO" id="GO:0003333">
    <property type="term" value="P:amino acid transmembrane transport"/>
    <property type="evidence" value="ECO:0007669"/>
    <property type="project" value="InterPro"/>
</dbReference>
<evidence type="ECO:0000256" key="2">
    <source>
        <dbReference type="ARBA" id="ARBA00022448"/>
    </source>
</evidence>
<feature type="transmembrane region" description="Helical" evidence="9">
    <location>
        <begin position="511"/>
        <end position="528"/>
    </location>
</feature>
<evidence type="ECO:0000256" key="1">
    <source>
        <dbReference type="ARBA" id="ARBA00004429"/>
    </source>
</evidence>
<feature type="region of interest" description="Disordered" evidence="8">
    <location>
        <begin position="91"/>
        <end position="227"/>
    </location>
</feature>
<gene>
    <name evidence="10" type="ORF">THAOC_24665</name>
</gene>
<dbReference type="OrthoDB" id="204942at2759"/>
<feature type="transmembrane region" description="Helical" evidence="9">
    <location>
        <begin position="439"/>
        <end position="465"/>
    </location>
</feature>
<feature type="transmembrane region" description="Helical" evidence="9">
    <location>
        <begin position="581"/>
        <end position="603"/>
    </location>
</feature>
<protein>
    <recommendedName>
        <fullName evidence="12">Amino acid transporter transmembrane domain-containing protein</fullName>
    </recommendedName>
</protein>
<feature type="transmembrane region" description="Helical" evidence="9">
    <location>
        <begin position="548"/>
        <end position="569"/>
    </location>
</feature>
<keyword evidence="7 9" id="KW-0472">Membrane</keyword>
<reference evidence="10 11" key="1">
    <citation type="journal article" date="2012" name="Genome Biol.">
        <title>Genome and low-iron response of an oceanic diatom adapted to chronic iron limitation.</title>
        <authorList>
            <person name="Lommer M."/>
            <person name="Specht M."/>
            <person name="Roy A.S."/>
            <person name="Kraemer L."/>
            <person name="Andreson R."/>
            <person name="Gutowska M.A."/>
            <person name="Wolf J."/>
            <person name="Bergner S.V."/>
            <person name="Schilhabel M.B."/>
            <person name="Klostermeier U.C."/>
            <person name="Beiko R.G."/>
            <person name="Rosenstiel P."/>
            <person name="Hippler M."/>
            <person name="Laroche J."/>
        </authorList>
    </citation>
    <scope>NUCLEOTIDE SEQUENCE [LARGE SCALE GENOMIC DNA]</scope>
    <source>
        <strain evidence="10 11">CCMP1005</strain>
    </source>
</reference>
<dbReference type="GO" id="GO:0005886">
    <property type="term" value="C:plasma membrane"/>
    <property type="evidence" value="ECO:0007669"/>
    <property type="project" value="UniProtKB-SubCell"/>
</dbReference>
<evidence type="ECO:0008006" key="12">
    <source>
        <dbReference type="Google" id="ProtNLM"/>
    </source>
</evidence>
<dbReference type="Gene3D" id="1.20.1740.10">
    <property type="entry name" value="Amino acid/polyamine transporter I"/>
    <property type="match status" value="1"/>
</dbReference>
<feature type="compositionally biased region" description="Low complexity" evidence="8">
    <location>
        <begin position="218"/>
        <end position="227"/>
    </location>
</feature>
<dbReference type="Proteomes" id="UP000266841">
    <property type="component" value="Unassembled WGS sequence"/>
</dbReference>
<feature type="transmembrane region" description="Helical" evidence="9">
    <location>
        <begin position="735"/>
        <end position="754"/>
    </location>
</feature>
<feature type="transmembrane region" description="Helical" evidence="9">
    <location>
        <begin position="704"/>
        <end position="723"/>
    </location>
</feature>
<evidence type="ECO:0000256" key="5">
    <source>
        <dbReference type="ARBA" id="ARBA00022692"/>
    </source>
</evidence>
<accession>K0SA08</accession>
<feature type="transmembrane region" description="Helical" evidence="9">
    <location>
        <begin position="673"/>
        <end position="692"/>
    </location>
</feature>
<proteinExistence type="predicted"/>
<keyword evidence="4" id="KW-0997">Cell inner membrane</keyword>